<dbReference type="Proteomes" id="UP000005522">
    <property type="component" value="Chromosome"/>
</dbReference>
<evidence type="ECO:0000256" key="6">
    <source>
        <dbReference type="ARBA" id="ARBA00022756"/>
    </source>
</evidence>
<dbReference type="InterPro" id="IPR005815">
    <property type="entry name" value="BioA"/>
</dbReference>
<keyword evidence="9" id="KW-0963">Cytoplasm</keyword>
<keyword evidence="7 9" id="KW-0663">Pyridoxal phosphate</keyword>
<dbReference type="SUPFAM" id="SSF53383">
    <property type="entry name" value="PLP-dependent transferases"/>
    <property type="match status" value="1"/>
</dbReference>
<evidence type="ECO:0000256" key="7">
    <source>
        <dbReference type="ARBA" id="ARBA00022898"/>
    </source>
</evidence>
<evidence type="ECO:0000256" key="8">
    <source>
        <dbReference type="ARBA" id="ARBA00048449"/>
    </source>
</evidence>
<sequence>MDLETLRAWDRRYFWHPFTQMACWGDDDPWIIVEGRGNYVYDAQGRRALDAIASLWCNVHGHRHPRLDAALVEQLGRIAHSTVLGASHPGGIRLASALVECTPASLQHVFFSEDGAEAVEIAIKMAAQYWINRGRPEKSLFLTLDNAYHGDTVGASSLGGFPLFHAVYGRLHFPTRRLPSPYALTQAEGDAGRGLDAWLQALDALMEEEGGRTAALILEGGVQGAAGILPYPPGLLAAAAQRCRAHEVLLIVDEVATGFGRSGTLFACEQEGVEPDLLALGKGISGGYLPLAATLASEDIYQAFLAPFAEAKQFYYGHTYTANPLACAVALASLELFAEPQLLAGVRERIATLSAGLARFAELPYAAPARQFGLMAAVPLRDPHSGQAFPYGDRREYAVCRRARDLGVYLRPLGDSIVIVPPLSVTAEEIHTILRVLDNAMAEECAR</sequence>
<feature type="binding site" evidence="9">
    <location>
        <position position="148"/>
    </location>
    <ligand>
        <name>substrate</name>
    </ligand>
</feature>
<reference evidence="10 11" key="1">
    <citation type="journal article" date="2009" name="J. Bacteriol.">
        <title>Draft genome sequence of the extremely acidophilic bacterium Acidithiobacillus caldus ATCC 51756 reveals metabolic versatility in the genus Acidithiobacillus.</title>
        <authorList>
            <person name="Valdes J."/>
            <person name="Quatrini R."/>
            <person name="Hallberg K."/>
            <person name="Dopson M."/>
            <person name="Valenzuela P.D."/>
            <person name="Holmes D.S."/>
        </authorList>
    </citation>
    <scope>NUCLEOTIDE SEQUENCE [LARGE SCALE GENOMIC DNA]</scope>
    <source>
        <strain evidence="11">ATCC 51756 / DSM 8584 / KU</strain>
    </source>
</reference>
<dbReference type="FunFam" id="3.40.640.10:FF:000004">
    <property type="entry name" value="Acetylornithine aminotransferase"/>
    <property type="match status" value="1"/>
</dbReference>
<protein>
    <recommendedName>
        <fullName evidence="9">Adenosylmethionine-8-amino-7-oxononanoate aminotransferase</fullName>
        <ecNumber evidence="9">2.6.1.62</ecNumber>
    </recommendedName>
    <alternativeName>
        <fullName evidence="9">7,8-diamino-pelargonic acid aminotransferase</fullName>
        <shortName evidence="9">DAPA AT</shortName>
        <shortName evidence="9">DAPA aminotransferase</shortName>
    </alternativeName>
    <alternativeName>
        <fullName evidence="9">7,8-diaminononanoate synthase</fullName>
        <shortName evidence="9">DANS</shortName>
    </alternativeName>
    <alternativeName>
        <fullName evidence="9">Diaminopelargonic acid synthase</fullName>
    </alternativeName>
</protein>
<dbReference type="EC" id="2.6.1.62" evidence="9"/>
<dbReference type="InterPro" id="IPR049704">
    <property type="entry name" value="Aminotrans_3_PPA_site"/>
</dbReference>
<evidence type="ECO:0000313" key="11">
    <source>
        <dbReference type="Proteomes" id="UP000005522"/>
    </source>
</evidence>
<feature type="binding site" evidence="9">
    <location>
        <position position="253"/>
    </location>
    <ligand>
        <name>pyridoxal 5'-phosphate</name>
        <dbReference type="ChEBI" id="CHEBI:597326"/>
    </ligand>
</feature>
<evidence type="ECO:0000256" key="9">
    <source>
        <dbReference type="HAMAP-Rule" id="MF_00834"/>
    </source>
</evidence>
<dbReference type="GO" id="GO:0009102">
    <property type="term" value="P:biotin biosynthetic process"/>
    <property type="evidence" value="ECO:0007669"/>
    <property type="project" value="UniProtKB-UniRule"/>
</dbReference>
<keyword evidence="5 9" id="KW-0949">S-adenosyl-L-methionine</keyword>
<evidence type="ECO:0000256" key="4">
    <source>
        <dbReference type="ARBA" id="ARBA00022679"/>
    </source>
</evidence>
<dbReference type="InterPro" id="IPR015424">
    <property type="entry name" value="PyrdxlP-dep_Trfase"/>
</dbReference>
<dbReference type="InterPro" id="IPR015421">
    <property type="entry name" value="PyrdxlP-dep_Trfase_major"/>
</dbReference>
<evidence type="ECO:0000256" key="3">
    <source>
        <dbReference type="ARBA" id="ARBA00022576"/>
    </source>
</evidence>
<feature type="binding site" evidence="9">
    <location>
        <position position="411"/>
    </location>
    <ligand>
        <name>substrate</name>
    </ligand>
</feature>
<dbReference type="PANTHER" id="PTHR42684">
    <property type="entry name" value="ADENOSYLMETHIONINE-8-AMINO-7-OXONONANOATE AMINOTRANSFERASE"/>
    <property type="match status" value="1"/>
</dbReference>
<dbReference type="CDD" id="cd00610">
    <property type="entry name" value="OAT_like"/>
    <property type="match status" value="1"/>
</dbReference>
<dbReference type="InterPro" id="IPR015422">
    <property type="entry name" value="PyrdxlP-dep_Trfase_small"/>
</dbReference>
<dbReference type="AlphaFoldDB" id="A0A059ZTJ3"/>
<comment type="catalytic activity">
    <reaction evidence="8 9">
        <text>(8S)-8-amino-7-oxononanoate + S-adenosyl-L-methionine = S-adenosyl-4-methylsulfanyl-2-oxobutanoate + (7R,8S)-7,8-diammoniononanoate</text>
        <dbReference type="Rhea" id="RHEA:16861"/>
        <dbReference type="ChEBI" id="CHEBI:16490"/>
        <dbReference type="ChEBI" id="CHEBI:59789"/>
        <dbReference type="ChEBI" id="CHEBI:149468"/>
        <dbReference type="ChEBI" id="CHEBI:149469"/>
        <dbReference type="EC" id="2.6.1.62"/>
    </reaction>
</comment>
<dbReference type="Gene3D" id="3.40.640.10">
    <property type="entry name" value="Type I PLP-dependent aspartate aminotransferase-like (Major domain)"/>
    <property type="match status" value="1"/>
</dbReference>
<keyword evidence="4 9" id="KW-0808">Transferase</keyword>
<evidence type="ECO:0000256" key="5">
    <source>
        <dbReference type="ARBA" id="ARBA00022691"/>
    </source>
</evidence>
<dbReference type="HOGENOM" id="CLU_016922_4_3_6"/>
<dbReference type="UniPathway" id="UPA00078">
    <property type="reaction ID" value="UER00160"/>
</dbReference>
<dbReference type="Pfam" id="PF00202">
    <property type="entry name" value="Aminotran_3"/>
    <property type="match status" value="1"/>
</dbReference>
<dbReference type="PANTHER" id="PTHR42684:SF17">
    <property type="entry name" value="ADENOSYLMETHIONINE-8-AMINO-7-OXONONANOATE AMINOTRANSFERASE"/>
    <property type="match status" value="1"/>
</dbReference>
<comment type="cofactor">
    <cofactor evidence="1 9">
        <name>pyridoxal 5'-phosphate</name>
        <dbReference type="ChEBI" id="CHEBI:597326"/>
    </cofactor>
</comment>
<evidence type="ECO:0000313" key="10">
    <source>
        <dbReference type="EMBL" id="AIA54940.1"/>
    </source>
</evidence>
<feature type="binding site" evidence="9">
    <location>
        <position position="282"/>
    </location>
    <ligand>
        <name>substrate</name>
    </ligand>
</feature>
<comment type="subunit">
    <text evidence="9">Homodimer.</text>
</comment>
<feature type="site" description="Participates in the substrate recognition with KAPA and in a stacking interaction with the adenine ring of SAM" evidence="9">
    <location>
        <position position="18"/>
    </location>
</feature>
<comment type="caution">
    <text evidence="9">Lacks conserved residue(s) required for the propagation of feature annotation.</text>
</comment>
<dbReference type="Gene3D" id="3.90.1150.10">
    <property type="entry name" value="Aspartate Aminotransferase, domain 1"/>
    <property type="match status" value="1"/>
</dbReference>
<gene>
    <name evidence="9" type="primary">bioA</name>
    <name evidence="10" type="ORF">Acaty_c1070</name>
</gene>
<feature type="modified residue" description="N6-(pyridoxal phosphate)lysine" evidence="9">
    <location>
        <position position="282"/>
    </location>
</feature>
<evidence type="ECO:0000256" key="1">
    <source>
        <dbReference type="ARBA" id="ARBA00001933"/>
    </source>
</evidence>
<dbReference type="GO" id="GO:0004015">
    <property type="term" value="F:adenosylmethionine-8-amino-7-oxononanoate transaminase activity"/>
    <property type="evidence" value="ECO:0007669"/>
    <property type="project" value="UniProtKB-UniRule"/>
</dbReference>
<organism evidence="10 11">
    <name type="scientific">Acidithiobacillus caldus (strain ATCC 51756 / DSM 8584 / KU)</name>
    <dbReference type="NCBI Taxonomy" id="637389"/>
    <lineage>
        <taxon>Bacteria</taxon>
        <taxon>Pseudomonadati</taxon>
        <taxon>Pseudomonadota</taxon>
        <taxon>Acidithiobacillia</taxon>
        <taxon>Acidithiobacillales</taxon>
        <taxon>Acidithiobacillaceae</taxon>
        <taxon>Acidithiobacillus</taxon>
    </lineage>
</organism>
<evidence type="ECO:0000256" key="2">
    <source>
        <dbReference type="ARBA" id="ARBA00005063"/>
    </source>
</evidence>
<dbReference type="eggNOG" id="COG0161">
    <property type="taxonomic scope" value="Bacteria"/>
</dbReference>
<comment type="similarity">
    <text evidence="9">Belongs to the class-III pyridoxal-phosphate-dependent aminotransferase family. BioA subfamily.</text>
</comment>
<dbReference type="PIRSF" id="PIRSF000521">
    <property type="entry name" value="Transaminase_4ab_Lys_Orn"/>
    <property type="match status" value="1"/>
</dbReference>
<comment type="pathway">
    <text evidence="2 9">Cofactor biosynthesis; biotin biosynthesis; 7,8-diaminononanoate from 8-amino-7-oxononanoate (SAM route): step 1/1.</text>
</comment>
<accession>A0A059ZTJ3</accession>
<comment type="subcellular location">
    <subcellularLocation>
        <location evidence="9">Cytoplasm</location>
    </subcellularLocation>
</comment>
<dbReference type="NCBIfam" id="TIGR00508">
    <property type="entry name" value="bioA"/>
    <property type="match status" value="1"/>
</dbReference>
<comment type="function">
    <text evidence="9">Catalyzes the transfer of the alpha-amino group from S-adenosyl-L-methionine (SAM) to 7-keto-8-aminopelargonic acid (KAPA) to form 7,8-diaminopelargonic acid (DAPA). It is the only aminotransferase known to utilize SAM as an amino donor.</text>
</comment>
<dbReference type="InterPro" id="IPR005814">
    <property type="entry name" value="Aminotrans_3"/>
</dbReference>
<proteinExistence type="inferred from homology"/>
<name>A0A059ZTJ3_ACICK</name>
<dbReference type="GO" id="GO:0005737">
    <property type="term" value="C:cytoplasm"/>
    <property type="evidence" value="ECO:0007669"/>
    <property type="project" value="UniProtKB-SubCell"/>
</dbReference>
<dbReference type="KEGG" id="acz:Acaty_c1070"/>
<dbReference type="HAMAP" id="MF_00834">
    <property type="entry name" value="BioA"/>
    <property type="match status" value="1"/>
</dbReference>
<dbReference type="GO" id="GO:0030170">
    <property type="term" value="F:pyridoxal phosphate binding"/>
    <property type="evidence" value="ECO:0007669"/>
    <property type="project" value="UniProtKB-UniRule"/>
</dbReference>
<feature type="binding site" evidence="9">
    <location>
        <begin position="115"/>
        <end position="116"/>
    </location>
    <ligand>
        <name>pyridoxal 5'-phosphate</name>
        <dbReference type="ChEBI" id="CHEBI:597326"/>
    </ligand>
</feature>
<keyword evidence="3 9" id="KW-0032">Aminotransferase</keyword>
<dbReference type="PROSITE" id="PS00600">
    <property type="entry name" value="AA_TRANSFER_CLASS_3"/>
    <property type="match status" value="1"/>
</dbReference>
<feature type="binding site" evidence="9">
    <location>
        <begin position="318"/>
        <end position="319"/>
    </location>
    <ligand>
        <name>pyridoxal 5'-phosphate</name>
        <dbReference type="ChEBI" id="CHEBI:597326"/>
    </ligand>
</feature>
<dbReference type="RefSeq" id="WP_004871597.1">
    <property type="nucleotide sequence ID" value="NZ_CP005986.1"/>
</dbReference>
<dbReference type="EMBL" id="CP005986">
    <property type="protein sequence ID" value="AIA54940.1"/>
    <property type="molecule type" value="Genomic_DNA"/>
</dbReference>
<feature type="binding site" evidence="9">
    <location>
        <position position="317"/>
    </location>
    <ligand>
        <name>substrate</name>
    </ligand>
</feature>
<keyword evidence="6 9" id="KW-0093">Biotin biosynthesis</keyword>